<evidence type="ECO:0000313" key="2">
    <source>
        <dbReference type="EMBL" id="AFM11684.1"/>
    </source>
</evidence>
<dbReference type="STRING" id="869212.Turpa_1035"/>
<dbReference type="Proteomes" id="UP000006048">
    <property type="component" value="Chromosome"/>
</dbReference>
<evidence type="ECO:0000259" key="1">
    <source>
        <dbReference type="Pfam" id="PF01243"/>
    </source>
</evidence>
<dbReference type="KEGG" id="tpx:Turpa_1035"/>
<dbReference type="HOGENOM" id="CLU_070801_0_0_12"/>
<dbReference type="AlphaFoldDB" id="I4B327"/>
<proteinExistence type="predicted"/>
<dbReference type="InterPro" id="IPR011576">
    <property type="entry name" value="Pyridox_Oxase_N"/>
</dbReference>
<dbReference type="Gene3D" id="2.30.110.10">
    <property type="entry name" value="Electron Transport, Fmn-binding Protein, Chain A"/>
    <property type="match status" value="1"/>
</dbReference>
<dbReference type="PANTHER" id="PTHR42815">
    <property type="entry name" value="FAD-BINDING, PUTATIVE (AFU_ORTHOLOGUE AFUA_6G07600)-RELATED"/>
    <property type="match status" value="1"/>
</dbReference>
<reference evidence="2 3" key="1">
    <citation type="submission" date="2012-06" db="EMBL/GenBank/DDBJ databases">
        <title>The complete chromosome of genome of Turneriella parva DSM 21527.</title>
        <authorList>
            <consortium name="US DOE Joint Genome Institute (JGI-PGF)"/>
            <person name="Lucas S."/>
            <person name="Han J."/>
            <person name="Lapidus A."/>
            <person name="Bruce D."/>
            <person name="Goodwin L."/>
            <person name="Pitluck S."/>
            <person name="Peters L."/>
            <person name="Kyrpides N."/>
            <person name="Mavromatis K."/>
            <person name="Ivanova N."/>
            <person name="Mikhailova N."/>
            <person name="Chertkov O."/>
            <person name="Detter J.C."/>
            <person name="Tapia R."/>
            <person name="Han C."/>
            <person name="Land M."/>
            <person name="Hauser L."/>
            <person name="Markowitz V."/>
            <person name="Cheng J.-F."/>
            <person name="Hugenholtz P."/>
            <person name="Woyke T."/>
            <person name="Wu D."/>
            <person name="Gronow S."/>
            <person name="Wellnitz S."/>
            <person name="Brambilla E."/>
            <person name="Klenk H.-P."/>
            <person name="Eisen J.A."/>
        </authorList>
    </citation>
    <scope>NUCLEOTIDE SEQUENCE [LARGE SCALE GENOMIC DNA]</scope>
    <source>
        <strain evidence="3">ATCC BAA-1111 / DSM 21527 / NCTC 11395 / H</strain>
    </source>
</reference>
<dbReference type="RefSeq" id="WP_014802202.1">
    <property type="nucleotide sequence ID" value="NC_018020.1"/>
</dbReference>
<accession>I4B327</accession>
<protein>
    <submittedName>
        <fullName evidence="2">Pyridoxamine 5'-phosphate oxidase-related, FMN-binding protein</fullName>
    </submittedName>
</protein>
<dbReference type="PANTHER" id="PTHR42815:SF2">
    <property type="entry name" value="FAD-BINDING, PUTATIVE (AFU_ORTHOLOGUE AFUA_6G07600)-RELATED"/>
    <property type="match status" value="1"/>
</dbReference>
<evidence type="ECO:0000313" key="3">
    <source>
        <dbReference type="Proteomes" id="UP000006048"/>
    </source>
</evidence>
<gene>
    <name evidence="2" type="ordered locus">Turpa_1035</name>
</gene>
<dbReference type="InterPro" id="IPR012349">
    <property type="entry name" value="Split_barrel_FMN-bd"/>
</dbReference>
<dbReference type="Pfam" id="PF01243">
    <property type="entry name" value="PNPOx_N"/>
    <property type="match status" value="1"/>
</dbReference>
<dbReference type="SUPFAM" id="SSF50475">
    <property type="entry name" value="FMN-binding split barrel"/>
    <property type="match status" value="1"/>
</dbReference>
<keyword evidence="3" id="KW-1185">Reference proteome</keyword>
<organism evidence="2 3">
    <name type="scientific">Turneriella parva (strain ATCC BAA-1111 / DSM 21527 / NCTC 11395 / H)</name>
    <name type="common">Leptospira parva</name>
    <dbReference type="NCBI Taxonomy" id="869212"/>
    <lineage>
        <taxon>Bacteria</taxon>
        <taxon>Pseudomonadati</taxon>
        <taxon>Spirochaetota</taxon>
        <taxon>Spirochaetia</taxon>
        <taxon>Leptospirales</taxon>
        <taxon>Leptospiraceae</taxon>
        <taxon>Turneriella</taxon>
    </lineage>
</organism>
<feature type="domain" description="Pyridoxamine 5'-phosphate oxidase N-terminal" evidence="1">
    <location>
        <begin position="157"/>
        <end position="270"/>
    </location>
</feature>
<dbReference type="OrthoDB" id="9796486at2"/>
<sequence>MPERIIQSVSALEACVGKTPGPRDLKVIDFLDAEALRWISASPCLFVSRAGKHDNRAQATIAGGEPGFVKAQASHLTIARASIDGADSFGIGDGFGSLFVIPTQKESLRVNGTVTGISDTEVTVEVAQCYLHCAKAFMRSKLWQEYEPGSEVKTESEFCEKTRFMLVATSDRDRRADMSPKGDPAGMLLQLHDGQFWYSDRPGNRRVDGFRNILNQPQIEILALLAGSPQILRISGEAVMYAEHQQKDRFIVAEKEPLLVVRIHPEHVSFEQSAALARAKLWPPHEPKLKFNPTEIWKGHMKLSKVSGVDATLAKAAVSMPGVLQTGLDWDYKNNLY</sequence>
<dbReference type="EMBL" id="CP002959">
    <property type="protein sequence ID" value="AFM11684.1"/>
    <property type="molecule type" value="Genomic_DNA"/>
</dbReference>
<name>I4B327_TURPD</name>